<dbReference type="EMBL" id="QXGE01003771">
    <property type="protein sequence ID" value="KAE9273411.1"/>
    <property type="molecule type" value="Genomic_DNA"/>
</dbReference>
<sequence length="68" mass="8087">MLRFQLQALCLLFRNTLLHFSEFFLCTCATLFQLTELALPRLRQLRREGPKVIARPDQHKIKMKKNIS</sequence>
<comment type="caution">
    <text evidence="1">The sequence shown here is derived from an EMBL/GenBank/DDBJ whole genome shotgun (WGS) entry which is preliminary data.</text>
</comment>
<accession>A0A6A4BHM1</accession>
<evidence type="ECO:0000313" key="1">
    <source>
        <dbReference type="EMBL" id="KAE9273411.1"/>
    </source>
</evidence>
<protein>
    <submittedName>
        <fullName evidence="1">Uncharacterized protein</fullName>
    </submittedName>
</protein>
<proteinExistence type="predicted"/>
<organism evidence="1 2">
    <name type="scientific">Phytophthora fragariae</name>
    <dbReference type="NCBI Taxonomy" id="53985"/>
    <lineage>
        <taxon>Eukaryota</taxon>
        <taxon>Sar</taxon>
        <taxon>Stramenopiles</taxon>
        <taxon>Oomycota</taxon>
        <taxon>Peronosporomycetes</taxon>
        <taxon>Peronosporales</taxon>
        <taxon>Peronosporaceae</taxon>
        <taxon>Phytophthora</taxon>
    </lineage>
</organism>
<reference evidence="1 2" key="1">
    <citation type="submission" date="2018-08" db="EMBL/GenBank/DDBJ databases">
        <title>Genomic investigation of the strawberry pathogen Phytophthora fragariae indicates pathogenicity is determined by transcriptional variation in three key races.</title>
        <authorList>
            <person name="Adams T.M."/>
            <person name="Armitage A.D."/>
            <person name="Sobczyk M.K."/>
            <person name="Bates H.J."/>
            <person name="Dunwell J.M."/>
            <person name="Nellist C.F."/>
            <person name="Harrison R.J."/>
        </authorList>
    </citation>
    <scope>NUCLEOTIDE SEQUENCE [LARGE SCALE GENOMIC DNA]</scope>
    <source>
        <strain evidence="1 2">A4</strain>
    </source>
</reference>
<dbReference type="AlphaFoldDB" id="A0A6A4BHM1"/>
<dbReference type="Proteomes" id="UP000437068">
    <property type="component" value="Unassembled WGS sequence"/>
</dbReference>
<name>A0A6A4BHM1_9STRA</name>
<gene>
    <name evidence="1" type="ORF">PF001_g27519</name>
</gene>
<evidence type="ECO:0000313" key="2">
    <source>
        <dbReference type="Proteomes" id="UP000437068"/>
    </source>
</evidence>